<sequence length="93" mass="10157">MQTRCAAAKASLDNGAGQGNKGSRQLNRKEIRSVVEGFGGLTTLLCQADTRYKADFYRRLGLRLTYNHEKRMVPTESRPAPSVCVNVVPEGGS</sequence>
<gene>
    <name evidence="2" type="ORF">SAMN02787118_110312</name>
</gene>
<reference evidence="2 3" key="1">
    <citation type="submission" date="2016-10" db="EMBL/GenBank/DDBJ databases">
        <authorList>
            <person name="de Groot N.N."/>
        </authorList>
    </citation>
    <scope>NUCLEOTIDE SEQUENCE [LARGE SCALE GENOMIC DNA]</scope>
    <source>
        <strain evidence="2 3">OK461</strain>
    </source>
</reference>
<proteinExistence type="predicted"/>
<protein>
    <submittedName>
        <fullName evidence="2">Uncharacterized protein</fullName>
    </submittedName>
</protein>
<evidence type="ECO:0000313" key="2">
    <source>
        <dbReference type="EMBL" id="SFF68646.1"/>
    </source>
</evidence>
<dbReference type="EMBL" id="FONR01000010">
    <property type="protein sequence ID" value="SFF68646.1"/>
    <property type="molecule type" value="Genomic_DNA"/>
</dbReference>
<evidence type="ECO:0000313" key="3">
    <source>
        <dbReference type="Proteomes" id="UP000181942"/>
    </source>
</evidence>
<name>A0A1I2KUR0_9ACTN</name>
<organism evidence="2 3">
    <name type="scientific">Streptomyces mirabilis</name>
    <dbReference type="NCBI Taxonomy" id="68239"/>
    <lineage>
        <taxon>Bacteria</taxon>
        <taxon>Bacillati</taxon>
        <taxon>Actinomycetota</taxon>
        <taxon>Actinomycetes</taxon>
        <taxon>Kitasatosporales</taxon>
        <taxon>Streptomycetaceae</taxon>
        <taxon>Streptomyces</taxon>
    </lineage>
</organism>
<accession>A0A1I2KUR0</accession>
<dbReference type="Proteomes" id="UP000181942">
    <property type="component" value="Unassembled WGS sequence"/>
</dbReference>
<feature type="region of interest" description="Disordered" evidence="1">
    <location>
        <begin position="1"/>
        <end position="25"/>
    </location>
</feature>
<dbReference type="AlphaFoldDB" id="A0A1I2KUR0"/>
<evidence type="ECO:0000256" key="1">
    <source>
        <dbReference type="SAM" id="MobiDB-lite"/>
    </source>
</evidence>